<reference evidence="4" key="1">
    <citation type="submission" date="2022-09" db="EMBL/GenBank/DDBJ databases">
        <title>genome sequence of Deinococcus rubellus.</title>
        <authorList>
            <person name="Srinivasan S."/>
        </authorList>
    </citation>
    <scope>NUCLEOTIDE SEQUENCE</scope>
    <source>
        <strain evidence="4">Ant6</strain>
    </source>
</reference>
<organism evidence="4 5">
    <name type="scientific">Deinococcus rubellus</name>
    <dbReference type="NCBI Taxonomy" id="1889240"/>
    <lineage>
        <taxon>Bacteria</taxon>
        <taxon>Thermotogati</taxon>
        <taxon>Deinococcota</taxon>
        <taxon>Deinococci</taxon>
        <taxon>Deinococcales</taxon>
        <taxon>Deinococcaceae</taxon>
        <taxon>Deinococcus</taxon>
    </lineage>
</organism>
<dbReference type="EMBL" id="CP104213">
    <property type="protein sequence ID" value="UWX64888.1"/>
    <property type="molecule type" value="Genomic_DNA"/>
</dbReference>
<name>A0ABY5YJB5_9DEIO</name>
<evidence type="ECO:0000313" key="4">
    <source>
        <dbReference type="EMBL" id="UWX64888.1"/>
    </source>
</evidence>
<feature type="chain" id="PRO_5045661555" evidence="2">
    <location>
        <begin position="23"/>
        <end position="374"/>
    </location>
</feature>
<evidence type="ECO:0000256" key="2">
    <source>
        <dbReference type="SAM" id="SignalP"/>
    </source>
</evidence>
<dbReference type="Pfam" id="PF03968">
    <property type="entry name" value="LptD_N"/>
    <property type="match status" value="1"/>
</dbReference>
<keyword evidence="2" id="KW-0732">Signal</keyword>
<evidence type="ECO:0000259" key="3">
    <source>
        <dbReference type="Pfam" id="PF03968"/>
    </source>
</evidence>
<keyword evidence="5" id="KW-1185">Reference proteome</keyword>
<proteinExistence type="predicted"/>
<feature type="region of interest" description="Disordered" evidence="1">
    <location>
        <begin position="26"/>
        <end position="108"/>
    </location>
</feature>
<dbReference type="RefSeq" id="WP_260561146.1">
    <property type="nucleotide sequence ID" value="NZ_BAABEC010000069.1"/>
</dbReference>
<evidence type="ECO:0000313" key="5">
    <source>
        <dbReference type="Proteomes" id="UP001060261"/>
    </source>
</evidence>
<dbReference type="InterPro" id="IPR005653">
    <property type="entry name" value="OstA-like_N"/>
</dbReference>
<dbReference type="Proteomes" id="UP001060261">
    <property type="component" value="Chromosome"/>
</dbReference>
<feature type="signal peptide" evidence="2">
    <location>
        <begin position="1"/>
        <end position="22"/>
    </location>
</feature>
<accession>A0ABY5YJB5</accession>
<evidence type="ECO:0000256" key="1">
    <source>
        <dbReference type="SAM" id="MobiDB-lite"/>
    </source>
</evidence>
<feature type="compositionally biased region" description="Low complexity" evidence="1">
    <location>
        <begin position="62"/>
        <end position="82"/>
    </location>
</feature>
<feature type="domain" description="Organic solvent tolerance-like N-terminal" evidence="3">
    <location>
        <begin position="221"/>
        <end position="307"/>
    </location>
</feature>
<dbReference type="Gene3D" id="2.60.450.10">
    <property type="entry name" value="Lipopolysaccharide (LPS) transport protein A like domain"/>
    <property type="match status" value="1"/>
</dbReference>
<protein>
    <submittedName>
        <fullName evidence="4">OstA family protein</fullName>
    </submittedName>
</protein>
<sequence>MTVRAWRRLTLSGVLLLGLALAQQSSPQSPSVQQPGLVPAEQTSAPAAGQPTADPVMPIESPAPGDSAPADPAPADVPLGADQSATDSPVTDPSGDAQEGANVTLTRKAKDGKERVIRIVRTGLTDDTGIFASCTPQDSDPAGSPTVSVFSETGPGGIQITVDKNLIRAPLALVTQQEGGDGHIEMSAGTARFLDNPPEGKTDRLSRCAVQADPKPAPDTVFVTQGRTSLQGQTLVYDESDGVARIGGPITFERAPAPGKSEADRLTGNSERIEVDVDKETTTLAGKVVLKNGARTSTADRVEYDDAANVAVLRGMPGALAQSVNGQEIICAMIIRYNLDLNTVTAVDKISGQFPDGEGGASAAGDAPGAGCSG</sequence>
<gene>
    <name evidence="4" type="ORF">N0D28_04295</name>
</gene>
<feature type="compositionally biased region" description="Low complexity" evidence="1">
    <location>
        <begin position="26"/>
        <end position="38"/>
    </location>
</feature>